<dbReference type="PROSITE" id="PS50887">
    <property type="entry name" value="GGDEF"/>
    <property type="match status" value="1"/>
</dbReference>
<keyword evidence="1" id="KW-0812">Transmembrane</keyword>
<feature type="domain" description="GGDEF" evidence="2">
    <location>
        <begin position="189"/>
        <end position="315"/>
    </location>
</feature>
<comment type="caution">
    <text evidence="3">The sequence shown here is derived from an EMBL/GenBank/DDBJ whole genome shotgun (WGS) entry which is preliminary data.</text>
</comment>
<sequence length="315" mass="34554">MRSLIFQGWLNGVWARTVLAAGLVFLGAIGGVPVGLTDLLPILMLSFAQQALNYWHYRRKGVFLDDLVFFGDLVLLAWVLRLAGGSQSPMVFMVYIWLYSSVVAGNDRGVRRWEVAPYLGAAAVLVVVGYGYPGYVPYLLAHAIGLLVFALNSHGLHLERYIGERDPLTGALNRGAGLGRLSDWLRGSKPFVLAFVDLKNFKAINDTHGHTVGDEVLRSVAERLKGAVRRTDLVVRYGGDEFVVASASPDLLERLMGVFGHPFQTSAGVVEVQGDVGCVRPQEGESLQALLVKSDAAMYRMKYTRNLEMRGENAN</sequence>
<keyword evidence="1" id="KW-0472">Membrane</keyword>
<dbReference type="CDD" id="cd01949">
    <property type="entry name" value="GGDEF"/>
    <property type="match status" value="1"/>
</dbReference>
<organism evidence="3 4">
    <name type="scientific">Calidithermus terrae</name>
    <dbReference type="NCBI Taxonomy" id="1408545"/>
    <lineage>
        <taxon>Bacteria</taxon>
        <taxon>Thermotogati</taxon>
        <taxon>Deinococcota</taxon>
        <taxon>Deinococci</taxon>
        <taxon>Thermales</taxon>
        <taxon>Thermaceae</taxon>
        <taxon>Calidithermus</taxon>
    </lineage>
</organism>
<evidence type="ECO:0000313" key="3">
    <source>
        <dbReference type="EMBL" id="RIH81451.1"/>
    </source>
</evidence>
<accession>A0A399EGN1</accession>
<gene>
    <name evidence="3" type="primary">pleD_2</name>
    <name evidence="3" type="ORF">Mterra_03159</name>
</gene>
<dbReference type="NCBIfam" id="TIGR00254">
    <property type="entry name" value="GGDEF"/>
    <property type="match status" value="1"/>
</dbReference>
<dbReference type="SMART" id="SM00267">
    <property type="entry name" value="GGDEF"/>
    <property type="match status" value="1"/>
</dbReference>
<dbReference type="GO" id="GO:0005886">
    <property type="term" value="C:plasma membrane"/>
    <property type="evidence" value="ECO:0007669"/>
    <property type="project" value="TreeGrafter"/>
</dbReference>
<dbReference type="Proteomes" id="UP000265715">
    <property type="component" value="Unassembled WGS sequence"/>
</dbReference>
<evidence type="ECO:0000313" key="4">
    <source>
        <dbReference type="Proteomes" id="UP000265715"/>
    </source>
</evidence>
<dbReference type="SUPFAM" id="SSF55073">
    <property type="entry name" value="Nucleotide cyclase"/>
    <property type="match status" value="1"/>
</dbReference>
<feature type="transmembrane region" description="Helical" evidence="1">
    <location>
        <begin position="86"/>
        <end position="103"/>
    </location>
</feature>
<dbReference type="GO" id="GO:1902201">
    <property type="term" value="P:negative regulation of bacterial-type flagellum-dependent cell motility"/>
    <property type="evidence" value="ECO:0007669"/>
    <property type="project" value="TreeGrafter"/>
</dbReference>
<dbReference type="InterPro" id="IPR000160">
    <property type="entry name" value="GGDEF_dom"/>
</dbReference>
<dbReference type="PANTHER" id="PTHR45138">
    <property type="entry name" value="REGULATORY COMPONENTS OF SENSORY TRANSDUCTION SYSTEM"/>
    <property type="match status" value="1"/>
</dbReference>
<name>A0A399EGN1_9DEIN</name>
<proteinExistence type="predicted"/>
<dbReference type="PANTHER" id="PTHR45138:SF6">
    <property type="entry name" value="DIGUANYLATE CYCLASE DGCN"/>
    <property type="match status" value="1"/>
</dbReference>
<evidence type="ECO:0000259" key="2">
    <source>
        <dbReference type="PROSITE" id="PS50887"/>
    </source>
</evidence>
<dbReference type="RefSeq" id="WP_218022952.1">
    <property type="nucleotide sequence ID" value="NZ_QXDL01000173.1"/>
</dbReference>
<dbReference type="InterPro" id="IPR043128">
    <property type="entry name" value="Rev_trsase/Diguanyl_cyclase"/>
</dbReference>
<dbReference type="EMBL" id="QXDL01000173">
    <property type="protein sequence ID" value="RIH81451.1"/>
    <property type="molecule type" value="Genomic_DNA"/>
</dbReference>
<evidence type="ECO:0000256" key="1">
    <source>
        <dbReference type="SAM" id="Phobius"/>
    </source>
</evidence>
<dbReference type="Gene3D" id="3.30.70.270">
    <property type="match status" value="1"/>
</dbReference>
<dbReference type="GO" id="GO:0052621">
    <property type="term" value="F:diguanylate cyclase activity"/>
    <property type="evidence" value="ECO:0007669"/>
    <property type="project" value="TreeGrafter"/>
</dbReference>
<protein>
    <submittedName>
        <fullName evidence="3">Response regulator PleD</fullName>
    </submittedName>
</protein>
<dbReference type="AlphaFoldDB" id="A0A399EGN1"/>
<keyword evidence="1" id="KW-1133">Transmembrane helix</keyword>
<dbReference type="InterPro" id="IPR029787">
    <property type="entry name" value="Nucleotide_cyclase"/>
</dbReference>
<feature type="transmembrane region" description="Helical" evidence="1">
    <location>
        <begin position="115"/>
        <end position="132"/>
    </location>
</feature>
<keyword evidence="4" id="KW-1185">Reference proteome</keyword>
<reference evidence="3 4" key="1">
    <citation type="submission" date="2018-08" db="EMBL/GenBank/DDBJ databases">
        <title>Meiothermus terrae DSM 26712 genome sequencing project.</title>
        <authorList>
            <person name="Da Costa M.S."/>
            <person name="Albuquerque L."/>
            <person name="Raposo P."/>
            <person name="Froufe H.J.C."/>
            <person name="Barroso C.S."/>
            <person name="Egas C."/>
        </authorList>
    </citation>
    <scope>NUCLEOTIDE SEQUENCE [LARGE SCALE GENOMIC DNA]</scope>
    <source>
        <strain evidence="3 4">DSM 26712</strain>
    </source>
</reference>
<dbReference type="Pfam" id="PF00990">
    <property type="entry name" value="GGDEF"/>
    <property type="match status" value="1"/>
</dbReference>
<dbReference type="GO" id="GO:0043709">
    <property type="term" value="P:cell adhesion involved in single-species biofilm formation"/>
    <property type="evidence" value="ECO:0007669"/>
    <property type="project" value="TreeGrafter"/>
</dbReference>
<dbReference type="InterPro" id="IPR050469">
    <property type="entry name" value="Diguanylate_Cyclase"/>
</dbReference>